<keyword evidence="2" id="KW-0808">Transferase</keyword>
<dbReference type="InterPro" id="IPR052514">
    <property type="entry name" value="SAM-dependent_MTase"/>
</dbReference>
<dbReference type="GO" id="GO:0032259">
    <property type="term" value="P:methylation"/>
    <property type="evidence" value="ECO:0007669"/>
    <property type="project" value="UniProtKB-KW"/>
</dbReference>
<dbReference type="InterPro" id="IPR029063">
    <property type="entry name" value="SAM-dependent_MTases_sf"/>
</dbReference>
<dbReference type="NCBIfam" id="TIGR01444">
    <property type="entry name" value="fkbM_fam"/>
    <property type="match status" value="1"/>
</dbReference>
<organism evidence="2 3">
    <name type="scientific">Parafilimonas terrae</name>
    <dbReference type="NCBI Taxonomy" id="1465490"/>
    <lineage>
        <taxon>Bacteria</taxon>
        <taxon>Pseudomonadati</taxon>
        <taxon>Bacteroidota</taxon>
        <taxon>Chitinophagia</taxon>
        <taxon>Chitinophagales</taxon>
        <taxon>Chitinophagaceae</taxon>
        <taxon>Parafilimonas</taxon>
    </lineage>
</organism>
<sequence>MRKLINSTHHFIARFPFFVKFLVAIRNQCNSIIAYYLTNSPDSKKNGENTIIDYLYSNCSVIIDVGANKGNWTEYFKSKNKTAKYILLEPSTNALAFLKQRFKNQDNIILINKAAANKTGETYFFEEPMLGETSSLSADFSNKAAVKKTVQLISIDALMEEYNLNNIDFLKIDAEGFDFIVLEGAVHAVRGSKINFIQFEYNAPWAIAGSTLLHAINFLKEYEYETFIIRKDGLYEFNYSRFGEFFRYSNFFSVNKNFYAAVSQLIKGKI</sequence>
<protein>
    <submittedName>
        <fullName evidence="2">Methyltransferase, FkbM family</fullName>
    </submittedName>
</protein>
<dbReference type="PANTHER" id="PTHR34203">
    <property type="entry name" value="METHYLTRANSFERASE, FKBM FAMILY PROTEIN"/>
    <property type="match status" value="1"/>
</dbReference>
<dbReference type="RefSeq" id="WP_090658502.1">
    <property type="nucleotide sequence ID" value="NZ_FOXQ01000006.1"/>
</dbReference>
<accession>A0A1I5WFM1</accession>
<dbReference type="AlphaFoldDB" id="A0A1I5WFM1"/>
<dbReference type="InterPro" id="IPR006342">
    <property type="entry name" value="FkbM_mtfrase"/>
</dbReference>
<reference evidence="2 3" key="1">
    <citation type="submission" date="2016-10" db="EMBL/GenBank/DDBJ databases">
        <authorList>
            <person name="de Groot N.N."/>
        </authorList>
    </citation>
    <scope>NUCLEOTIDE SEQUENCE [LARGE SCALE GENOMIC DNA]</scope>
    <source>
        <strain evidence="2 3">DSM 28286</strain>
    </source>
</reference>
<keyword evidence="3" id="KW-1185">Reference proteome</keyword>
<dbReference type="Proteomes" id="UP000199031">
    <property type="component" value="Unassembled WGS sequence"/>
</dbReference>
<keyword evidence="2" id="KW-0489">Methyltransferase</keyword>
<dbReference type="STRING" id="1465490.SAMN05444277_106162"/>
<feature type="domain" description="Methyltransferase FkbM" evidence="1">
    <location>
        <begin position="64"/>
        <end position="225"/>
    </location>
</feature>
<dbReference type="PANTHER" id="PTHR34203:SF15">
    <property type="entry name" value="SLL1173 PROTEIN"/>
    <property type="match status" value="1"/>
</dbReference>
<dbReference type="GO" id="GO:0008168">
    <property type="term" value="F:methyltransferase activity"/>
    <property type="evidence" value="ECO:0007669"/>
    <property type="project" value="UniProtKB-KW"/>
</dbReference>
<evidence type="ECO:0000313" key="3">
    <source>
        <dbReference type="Proteomes" id="UP000199031"/>
    </source>
</evidence>
<evidence type="ECO:0000313" key="2">
    <source>
        <dbReference type="EMBL" id="SFQ18633.1"/>
    </source>
</evidence>
<evidence type="ECO:0000259" key="1">
    <source>
        <dbReference type="Pfam" id="PF05050"/>
    </source>
</evidence>
<name>A0A1I5WFM1_9BACT</name>
<proteinExistence type="predicted"/>
<dbReference type="EMBL" id="FOXQ01000006">
    <property type="protein sequence ID" value="SFQ18633.1"/>
    <property type="molecule type" value="Genomic_DNA"/>
</dbReference>
<dbReference type="SUPFAM" id="SSF53335">
    <property type="entry name" value="S-adenosyl-L-methionine-dependent methyltransferases"/>
    <property type="match status" value="1"/>
</dbReference>
<dbReference type="Gene3D" id="3.40.50.150">
    <property type="entry name" value="Vaccinia Virus protein VP39"/>
    <property type="match status" value="1"/>
</dbReference>
<dbReference type="OrthoDB" id="9801609at2"/>
<dbReference type="Pfam" id="PF05050">
    <property type="entry name" value="Methyltransf_21"/>
    <property type="match status" value="1"/>
</dbReference>
<gene>
    <name evidence="2" type="ORF">SAMN05444277_106162</name>
</gene>